<gene>
    <name evidence="2" type="ORF">Tci_006375</name>
</gene>
<protein>
    <submittedName>
        <fullName evidence="2">Uncharacterized protein</fullName>
    </submittedName>
</protein>
<name>A0A6L2JCY6_TANCI</name>
<dbReference type="EMBL" id="BKCJ010000571">
    <property type="protein sequence ID" value="GEU34397.1"/>
    <property type="molecule type" value="Genomic_DNA"/>
</dbReference>
<proteinExistence type="predicted"/>
<reference evidence="2" key="1">
    <citation type="journal article" date="2019" name="Sci. Rep.">
        <title>Draft genome of Tanacetum cinerariifolium, the natural source of mosquito coil.</title>
        <authorList>
            <person name="Yamashiro T."/>
            <person name="Shiraishi A."/>
            <person name="Satake H."/>
            <person name="Nakayama K."/>
        </authorList>
    </citation>
    <scope>NUCLEOTIDE SEQUENCE</scope>
</reference>
<feature type="compositionally biased region" description="Acidic residues" evidence="1">
    <location>
        <begin position="125"/>
        <end position="136"/>
    </location>
</feature>
<evidence type="ECO:0000256" key="1">
    <source>
        <dbReference type="SAM" id="MobiDB-lite"/>
    </source>
</evidence>
<evidence type="ECO:0000313" key="2">
    <source>
        <dbReference type="EMBL" id="GEU34397.1"/>
    </source>
</evidence>
<feature type="region of interest" description="Disordered" evidence="1">
    <location>
        <begin position="90"/>
        <end position="159"/>
    </location>
</feature>
<organism evidence="2">
    <name type="scientific">Tanacetum cinerariifolium</name>
    <name type="common">Dalmatian daisy</name>
    <name type="synonym">Chrysanthemum cinerariifolium</name>
    <dbReference type="NCBI Taxonomy" id="118510"/>
    <lineage>
        <taxon>Eukaryota</taxon>
        <taxon>Viridiplantae</taxon>
        <taxon>Streptophyta</taxon>
        <taxon>Embryophyta</taxon>
        <taxon>Tracheophyta</taxon>
        <taxon>Spermatophyta</taxon>
        <taxon>Magnoliopsida</taxon>
        <taxon>eudicotyledons</taxon>
        <taxon>Gunneridae</taxon>
        <taxon>Pentapetalae</taxon>
        <taxon>asterids</taxon>
        <taxon>campanulids</taxon>
        <taxon>Asterales</taxon>
        <taxon>Asteraceae</taxon>
        <taxon>Asteroideae</taxon>
        <taxon>Anthemideae</taxon>
        <taxon>Anthemidinae</taxon>
        <taxon>Tanacetum</taxon>
    </lineage>
</organism>
<accession>A0A6L2JCY6</accession>
<comment type="caution">
    <text evidence="2">The sequence shown here is derived from an EMBL/GenBank/DDBJ whole genome shotgun (WGS) entry which is preliminary data.</text>
</comment>
<sequence>MLKFLEKFSISDLGNSRDIIYITGDQSSSWRNKMFWHNARDDTMLTSLRCISSDEKTQVYGAILLKELTNQEMLESKAYKTYYAFASGKKTPNLNKDEDEDDVNDSDYISNEGNDDNDGNKGNDGDDDANDDDKQETDDKNVNDEETDSDRTESDRIKIHVLDQSTIEFYKEKEEKIDDEEKMNEKADDEVTKELYDDVNVNLGNKDTKITNDDQGALEQQNAFQQSGFEQEEEDAHVTLTPVYTQKIGGPTQSSFVSSDFTSKLLNLDNLADNKIACLMDTSAHHAISIPKITSSFTTPTPPPPILFNPLSQKATPTLTSTASETTTSLPDFAFVFKFNERAAAKLSEFELTKILIDKMEKNKSFDIADYKREIYDALVKSYNTDKDIFESYEYWKGEDLTRRYSTSVTKTKAATFDLKWIEDSIPKLWSFVQVKYDQHAYLGTSHWVPNAKASTGSNMTSSKDDYSRRRIIAVTRFKIMKKYDYDQLEEIEVRRDDQKLYTYREGDFERLLLQDIEDMLLLLIKHMLTNLTVDEQCDLNMALCMKKTTCTSYSEPYGIIYVDQYKRKRLMRADELHKFSDGTLNDVRSALHDIVARIRMKYLRMRKWSNLDKRWARVMI</sequence>
<dbReference type="AlphaFoldDB" id="A0A6L2JCY6"/>
<feature type="compositionally biased region" description="Basic and acidic residues" evidence="1">
    <location>
        <begin position="137"/>
        <end position="159"/>
    </location>
</feature>